<dbReference type="AlphaFoldDB" id="A0A8B8FY53"/>
<feature type="compositionally biased region" description="Low complexity" evidence="7">
    <location>
        <begin position="37"/>
        <end position="50"/>
    </location>
</feature>
<organism evidence="9 11">
    <name type="scientific">Sipha flava</name>
    <name type="common">yellow sugarcane aphid</name>
    <dbReference type="NCBI Taxonomy" id="143950"/>
    <lineage>
        <taxon>Eukaryota</taxon>
        <taxon>Metazoa</taxon>
        <taxon>Ecdysozoa</taxon>
        <taxon>Arthropoda</taxon>
        <taxon>Hexapoda</taxon>
        <taxon>Insecta</taxon>
        <taxon>Pterygota</taxon>
        <taxon>Neoptera</taxon>
        <taxon>Paraneoptera</taxon>
        <taxon>Hemiptera</taxon>
        <taxon>Sternorrhyncha</taxon>
        <taxon>Aphidomorpha</taxon>
        <taxon>Aphidoidea</taxon>
        <taxon>Aphididae</taxon>
        <taxon>Sipha</taxon>
    </lineage>
</organism>
<dbReference type="InterPro" id="IPR017970">
    <property type="entry name" value="Homeobox_CS"/>
</dbReference>
<evidence type="ECO:0000256" key="4">
    <source>
        <dbReference type="ARBA" id="ARBA00023242"/>
    </source>
</evidence>
<evidence type="ECO:0000313" key="9">
    <source>
        <dbReference type="Proteomes" id="UP000694846"/>
    </source>
</evidence>
<dbReference type="GO" id="GO:0005634">
    <property type="term" value="C:nucleus"/>
    <property type="evidence" value="ECO:0007669"/>
    <property type="project" value="UniProtKB-SubCell"/>
</dbReference>
<dbReference type="GO" id="GO:0000981">
    <property type="term" value="F:DNA-binding transcription factor activity, RNA polymerase II-specific"/>
    <property type="evidence" value="ECO:0007669"/>
    <property type="project" value="InterPro"/>
</dbReference>
<dbReference type="Gene3D" id="1.10.10.60">
    <property type="entry name" value="Homeodomain-like"/>
    <property type="match status" value="1"/>
</dbReference>
<dbReference type="InterPro" id="IPR009057">
    <property type="entry name" value="Homeodomain-like_sf"/>
</dbReference>
<dbReference type="PRINTS" id="PR00024">
    <property type="entry name" value="HOMEOBOX"/>
</dbReference>
<evidence type="ECO:0000256" key="5">
    <source>
        <dbReference type="PROSITE-ProRule" id="PRU00108"/>
    </source>
</evidence>
<gene>
    <name evidence="10 11" type="primary">LOC112687302</name>
</gene>
<dbReference type="Pfam" id="PF00046">
    <property type="entry name" value="Homeodomain"/>
    <property type="match status" value="1"/>
</dbReference>
<proteinExistence type="predicted"/>
<evidence type="ECO:0000256" key="7">
    <source>
        <dbReference type="SAM" id="MobiDB-lite"/>
    </source>
</evidence>
<keyword evidence="3 5" id="KW-0371">Homeobox</keyword>
<dbReference type="InterPro" id="IPR050848">
    <property type="entry name" value="Homeobox_TF"/>
</dbReference>
<evidence type="ECO:0000256" key="3">
    <source>
        <dbReference type="ARBA" id="ARBA00023155"/>
    </source>
</evidence>
<dbReference type="CDD" id="cd00086">
    <property type="entry name" value="homeodomain"/>
    <property type="match status" value="1"/>
</dbReference>
<dbReference type="SUPFAM" id="SSF46689">
    <property type="entry name" value="Homeodomain-like"/>
    <property type="match status" value="1"/>
</dbReference>
<dbReference type="InterPro" id="IPR001356">
    <property type="entry name" value="HD"/>
</dbReference>
<dbReference type="PANTHER" id="PTHR24333">
    <property type="entry name" value="HOMEO BOX HB9 LIKE A-RELATED"/>
    <property type="match status" value="1"/>
</dbReference>
<accession>A0A8B8FY53</accession>
<evidence type="ECO:0000256" key="2">
    <source>
        <dbReference type="ARBA" id="ARBA00023125"/>
    </source>
</evidence>
<evidence type="ECO:0000313" key="11">
    <source>
        <dbReference type="RefSeq" id="XP_025415722.1"/>
    </source>
</evidence>
<feature type="domain" description="Homeobox" evidence="8">
    <location>
        <begin position="162"/>
        <end position="222"/>
    </location>
</feature>
<evidence type="ECO:0000313" key="10">
    <source>
        <dbReference type="RefSeq" id="XP_025415721.1"/>
    </source>
</evidence>
<dbReference type="InterPro" id="IPR020479">
    <property type="entry name" value="HD_metazoa"/>
</dbReference>
<dbReference type="RefSeq" id="XP_025415721.1">
    <property type="nucleotide sequence ID" value="XM_025559936.1"/>
</dbReference>
<dbReference type="RefSeq" id="XP_025415722.1">
    <property type="nucleotide sequence ID" value="XM_025559937.1"/>
</dbReference>
<evidence type="ECO:0000256" key="6">
    <source>
        <dbReference type="RuleBase" id="RU000682"/>
    </source>
</evidence>
<evidence type="ECO:0000256" key="1">
    <source>
        <dbReference type="ARBA" id="ARBA00004123"/>
    </source>
</evidence>
<name>A0A8B8FY53_9HEMI</name>
<dbReference type="GeneID" id="112687302"/>
<comment type="subcellular location">
    <subcellularLocation>
        <location evidence="1 5 6">Nucleus</location>
    </subcellularLocation>
</comment>
<dbReference type="PROSITE" id="PS50071">
    <property type="entry name" value="HOMEOBOX_2"/>
    <property type="match status" value="1"/>
</dbReference>
<sequence length="311" mass="33586">MDTSSDSDEPQSPGIYRQMAYSAAATATGYDDPTIKSPSSRHSDSSGSGSAADEPCAKTGHHKFSIDRILGRFSGGDAAATVHDQCIDTLPDPGKSHRNELTLAGADSITELNGHNFPYSSLLYGGWFAAAAAAAVTNKTPPSHLFGLQAPKTVGRRSRKPGLDRKPRQAYSAKQLERLEAEFKTDKYLSVSKRMELSKALNLTEVQIKTWFQNRRTKWKKQLASKLKIAHRHGYFQPVQHYASLFAPHCYFPAAAAAAAAASAASTAGPGAVVQNFGCALPPPQPTRNMPSTAGREAAELQEQVETEQRR</sequence>
<feature type="region of interest" description="Disordered" evidence="7">
    <location>
        <begin position="1"/>
        <end position="20"/>
    </location>
</feature>
<dbReference type="PROSITE" id="PS00027">
    <property type="entry name" value="HOMEOBOX_1"/>
    <property type="match status" value="1"/>
</dbReference>
<dbReference type="OrthoDB" id="6159439at2759"/>
<protein>
    <submittedName>
        <fullName evidence="10 11">BarH-like 2 homeobox protein</fullName>
    </submittedName>
</protein>
<keyword evidence="9" id="KW-1185">Reference proteome</keyword>
<reference evidence="10 11" key="1">
    <citation type="submission" date="2025-04" db="UniProtKB">
        <authorList>
            <consortium name="RefSeq"/>
        </authorList>
    </citation>
    <scope>IDENTIFICATION</scope>
    <source>
        <tissue evidence="10 11">Whole body</tissue>
    </source>
</reference>
<dbReference type="GO" id="GO:0003677">
    <property type="term" value="F:DNA binding"/>
    <property type="evidence" value="ECO:0007669"/>
    <property type="project" value="UniProtKB-UniRule"/>
</dbReference>
<dbReference type="PANTHER" id="PTHR24333:SF9">
    <property type="entry name" value="HOMEOBOX DOMAIN-CONTAINING PROTEIN"/>
    <property type="match status" value="1"/>
</dbReference>
<dbReference type="Proteomes" id="UP000694846">
    <property type="component" value="Unplaced"/>
</dbReference>
<feature type="region of interest" description="Disordered" evidence="7">
    <location>
        <begin position="282"/>
        <end position="311"/>
    </location>
</feature>
<feature type="DNA-binding region" description="Homeobox" evidence="5">
    <location>
        <begin position="164"/>
        <end position="223"/>
    </location>
</feature>
<keyword evidence="2 5" id="KW-0238">DNA-binding</keyword>
<keyword evidence="4 5" id="KW-0539">Nucleus</keyword>
<dbReference type="SMART" id="SM00389">
    <property type="entry name" value="HOX"/>
    <property type="match status" value="1"/>
</dbReference>
<evidence type="ECO:0000259" key="8">
    <source>
        <dbReference type="PROSITE" id="PS50071"/>
    </source>
</evidence>
<feature type="region of interest" description="Disordered" evidence="7">
    <location>
        <begin position="27"/>
        <end position="58"/>
    </location>
</feature>